<keyword evidence="7" id="KW-1185">Reference proteome</keyword>
<evidence type="ECO:0000256" key="1">
    <source>
        <dbReference type="ARBA" id="ARBA00005695"/>
    </source>
</evidence>
<reference evidence="6 7" key="1">
    <citation type="submission" date="2021-06" db="EMBL/GenBank/DDBJ databases">
        <authorList>
            <person name="Sun Q."/>
            <person name="Li D."/>
        </authorList>
    </citation>
    <scope>NUCLEOTIDE SEQUENCE [LARGE SCALE GENOMIC DNA]</scope>
    <source>
        <strain evidence="6 7">MSJ-5</strain>
    </source>
</reference>
<keyword evidence="2" id="KW-0813">Transport</keyword>
<comment type="caution">
    <text evidence="6">The sequence shown here is derived from an EMBL/GenBank/DDBJ whole genome shotgun (WGS) entry which is preliminary data.</text>
</comment>
<keyword evidence="3 4" id="KW-0732">Signal</keyword>
<proteinExistence type="inferred from homology"/>
<evidence type="ECO:0000256" key="2">
    <source>
        <dbReference type="ARBA" id="ARBA00022448"/>
    </source>
</evidence>
<dbReference type="PIRSF" id="PIRSF002741">
    <property type="entry name" value="MppA"/>
    <property type="match status" value="1"/>
</dbReference>
<accession>A0ABS6G0A2</accession>
<evidence type="ECO:0000313" key="7">
    <source>
        <dbReference type="Proteomes" id="UP000779508"/>
    </source>
</evidence>
<dbReference type="RefSeq" id="WP_216415100.1">
    <property type="nucleotide sequence ID" value="NZ_JAHLQK010000001.1"/>
</dbReference>
<evidence type="ECO:0000259" key="5">
    <source>
        <dbReference type="Pfam" id="PF00496"/>
    </source>
</evidence>
<evidence type="ECO:0000256" key="3">
    <source>
        <dbReference type="ARBA" id="ARBA00022729"/>
    </source>
</evidence>
<dbReference type="InterPro" id="IPR000914">
    <property type="entry name" value="SBP_5_dom"/>
</dbReference>
<organism evidence="6 7">
    <name type="scientific">Alkaliphilus flagellatus</name>
    <dbReference type="NCBI Taxonomy" id="2841507"/>
    <lineage>
        <taxon>Bacteria</taxon>
        <taxon>Bacillati</taxon>
        <taxon>Bacillota</taxon>
        <taxon>Clostridia</taxon>
        <taxon>Peptostreptococcales</taxon>
        <taxon>Natronincolaceae</taxon>
        <taxon>Alkaliphilus</taxon>
    </lineage>
</organism>
<dbReference type="InterPro" id="IPR039424">
    <property type="entry name" value="SBP_5"/>
</dbReference>
<dbReference type="Proteomes" id="UP000779508">
    <property type="component" value="Unassembled WGS sequence"/>
</dbReference>
<dbReference type="PANTHER" id="PTHR30290">
    <property type="entry name" value="PERIPLASMIC BINDING COMPONENT OF ABC TRANSPORTER"/>
    <property type="match status" value="1"/>
</dbReference>
<comment type="similarity">
    <text evidence="1">Belongs to the bacterial solute-binding protein 5 family.</text>
</comment>
<name>A0ABS6G0A2_9FIRM</name>
<dbReference type="InterPro" id="IPR030678">
    <property type="entry name" value="Peptide/Ni-bd"/>
</dbReference>
<gene>
    <name evidence="6" type="ORF">KQI88_04320</name>
</gene>
<evidence type="ECO:0000256" key="4">
    <source>
        <dbReference type="SAM" id="SignalP"/>
    </source>
</evidence>
<feature type="signal peptide" evidence="4">
    <location>
        <begin position="1"/>
        <end position="26"/>
    </location>
</feature>
<dbReference type="PANTHER" id="PTHR30290:SF9">
    <property type="entry name" value="OLIGOPEPTIDE-BINDING PROTEIN APPA"/>
    <property type="match status" value="1"/>
</dbReference>
<protein>
    <submittedName>
        <fullName evidence="6">Peptide ABC transporter substrate-binding protein</fullName>
    </submittedName>
</protein>
<dbReference type="PROSITE" id="PS51257">
    <property type="entry name" value="PROKAR_LIPOPROTEIN"/>
    <property type="match status" value="1"/>
</dbReference>
<dbReference type="EMBL" id="JAHLQK010000001">
    <property type="protein sequence ID" value="MBU5675634.1"/>
    <property type="molecule type" value="Genomic_DNA"/>
</dbReference>
<evidence type="ECO:0000313" key="6">
    <source>
        <dbReference type="EMBL" id="MBU5675634.1"/>
    </source>
</evidence>
<sequence>MKGLKYISIILIILLTITACSSNVNIEDGEVEDEVVEEHVPADGGTLVLSTTRFKTLNPIFNRNEDLFQIQHLIYESLVTFSEDMSIEPLLAEGWEFTNGEYGQSIDFKLRRGIKWHDGETLTADDVIFTFNLIKGNIKGISKVSIYKHSLEYITNIVKVDDNTVRVNFSKNIGNGLEMMTFPILPEHIFEGNKVQLLEQDDFNIVGTGAYELKEYEKMRSISLVRNDNYWKNKPYIDKINVLIVPDEEAQLSLFENGGIDFVNPKVVDWGKYVDEKTTNSAEFITPNYEFLGINFRKNILHDLNIRKGIAYSIDREKITGNIYLGHSTVVDFPILPNSWLCDDSKIQLGFNPNLAGTFLDEAGYILDENNNLRVNEKGDIIQLKLITNANNSLREQTALLIQEDLKKVGIQLDVEFLEWEDFEKQMNTGNFDLILGGWKLSYIPDITSAFHSSKIGGTNFIAYSNEKLDSLLDSYLGNGDLTSKKQRFSEIEEHLVTELPYISLFFRNGAVLVNNKIKGDPKPQSYNIFANIEEWYIDVKK</sequence>
<dbReference type="Pfam" id="PF00496">
    <property type="entry name" value="SBP_bac_5"/>
    <property type="match status" value="1"/>
</dbReference>
<feature type="domain" description="Solute-binding protein family 5" evidence="5">
    <location>
        <begin position="87"/>
        <end position="448"/>
    </location>
</feature>
<dbReference type="CDD" id="cd08513">
    <property type="entry name" value="PBP2_thermophilic_Hb8_like"/>
    <property type="match status" value="1"/>
</dbReference>
<feature type="chain" id="PRO_5047054164" evidence="4">
    <location>
        <begin position="27"/>
        <end position="542"/>
    </location>
</feature>